<gene>
    <name evidence="1" type="ORF">DTO96_102505</name>
</gene>
<reference evidence="2" key="1">
    <citation type="submission" date="2018-07" db="EMBL/GenBank/DDBJ databases">
        <authorList>
            <person name="Kim H."/>
        </authorList>
    </citation>
    <scope>NUCLEOTIDE SEQUENCE [LARGE SCALE GENOMIC DNA]</scope>
    <source>
        <strain evidence="2">F02</strain>
    </source>
</reference>
<name>A0A345DEG1_9BURK</name>
<dbReference type="EMBL" id="CP031124">
    <property type="protein sequence ID" value="AXF86749.1"/>
    <property type="molecule type" value="Genomic_DNA"/>
</dbReference>
<evidence type="ECO:0000313" key="2">
    <source>
        <dbReference type="Proteomes" id="UP000252182"/>
    </source>
</evidence>
<organism evidence="1 2">
    <name type="scientific">Ephemeroptericola cinctiostellae</name>
    <dbReference type="NCBI Taxonomy" id="2268024"/>
    <lineage>
        <taxon>Bacteria</taxon>
        <taxon>Pseudomonadati</taxon>
        <taxon>Pseudomonadota</taxon>
        <taxon>Betaproteobacteria</taxon>
        <taxon>Burkholderiales</taxon>
        <taxon>Burkholderiaceae</taxon>
        <taxon>Ephemeroptericola</taxon>
    </lineage>
</organism>
<keyword evidence="2" id="KW-1185">Reference proteome</keyword>
<dbReference type="RefSeq" id="WP_114563794.1">
    <property type="nucleotide sequence ID" value="NZ_CP031124.1"/>
</dbReference>
<protein>
    <submittedName>
        <fullName evidence="1">Uncharacterized protein</fullName>
    </submittedName>
</protein>
<dbReference type="KEGG" id="hyf:DTO96_102505"/>
<dbReference type="AlphaFoldDB" id="A0A345DEG1"/>
<dbReference type="OrthoDB" id="8912822at2"/>
<sequence>MPPKRDLSAPLKKVTFKCLSCRSTFDGEPSRVEPAPELEHHPFEYFNVCPSCGLESGQAPHEKALLKAWANSTGPRTAEGKSAVTRNLEGHPTKEEALRTRFNAMKHGMSAQTAQYFPARPGKYPACSTCDVDHYYCSSQPACVKQTQLFMVHHAAFEQRDPKMLQPIYANMQAAVMALIQQILQTIITDGVKLEAPAWAIDKDGDVVIGEYNDWDTGEKKIIMEVKAHPLLKPLQEFLSRNNMSLSDMGMTPKVIEQEEQAMGRLKGASGDMQILSLEDYAAKQAESMAALRVLADRANARKQTDPVLIEYKQQNGGEAT</sequence>
<accession>A0A345DEG1</accession>
<dbReference type="Proteomes" id="UP000252182">
    <property type="component" value="Chromosome"/>
</dbReference>
<evidence type="ECO:0000313" key="1">
    <source>
        <dbReference type="EMBL" id="AXF86749.1"/>
    </source>
</evidence>
<proteinExistence type="predicted"/>